<dbReference type="KEGG" id="vg:18990056"/>
<sequence>MTARPPRGGELALPDLILSLKGDRTYKQLEADSGGVVKSQRWNQLANGERITEFPEPGTLKAMADALPCAIEVLLLAVARQVGLEAHGTRTGFVDLLPPSVDQLSAGSQSALLTMARSLTEAEAAAPPPKGKGRRRRQPRAGVQPL</sequence>
<dbReference type="GeneID" id="18990056"/>
<dbReference type="Proteomes" id="UP000005857">
    <property type="component" value="Segment"/>
</dbReference>
<dbReference type="OrthoDB" id="37158at10239"/>
<gene>
    <name evidence="2" type="primary">58</name>
    <name evidence="2" type="ORF">DS6A_58</name>
</gene>
<feature type="region of interest" description="Disordered" evidence="1">
    <location>
        <begin position="118"/>
        <end position="146"/>
    </location>
</feature>
<keyword evidence="3" id="KW-1185">Reference proteome</keyword>
<proteinExistence type="predicted"/>
<accession>G8I4G8</accession>
<dbReference type="EMBL" id="JN698994">
    <property type="protein sequence ID" value="AER47612.1"/>
    <property type="molecule type" value="Genomic_DNA"/>
</dbReference>
<name>G8I4G8_9CAUD</name>
<evidence type="ECO:0000313" key="2">
    <source>
        <dbReference type="EMBL" id="AER47612.1"/>
    </source>
</evidence>
<dbReference type="RefSeq" id="YP_009018746.1">
    <property type="nucleotide sequence ID" value="NC_023744.1"/>
</dbReference>
<organism evidence="2 3">
    <name type="scientific">Mycobacterium phage DS6A</name>
    <dbReference type="NCBI Taxonomy" id="45764"/>
    <lineage>
        <taxon>Viruses</taxon>
        <taxon>Duplodnaviria</taxon>
        <taxon>Heunggongvirae</taxon>
        <taxon>Uroviricota</taxon>
        <taxon>Caudoviricetes</taxon>
        <taxon>Hnatkovirus</taxon>
        <taxon>Hnatkovirus DS6A</taxon>
    </lineage>
</organism>
<evidence type="ECO:0000256" key="1">
    <source>
        <dbReference type="SAM" id="MobiDB-lite"/>
    </source>
</evidence>
<evidence type="ECO:0000313" key="3">
    <source>
        <dbReference type="Proteomes" id="UP000005857"/>
    </source>
</evidence>
<reference evidence="2 3" key="1">
    <citation type="journal article" date="2012" name="J. Virol.">
        <title>Complete Genome Sequences of 138 Mycobacteriophages.</title>
        <authorList>
            <consortium name="the Science Education Alliance Phage Hunters Advancing Genomics and Evolutionary Science Program"/>
            <consortium name="the KwaZulu-Natal Research Institute for Tuberculosis and HIV Mycobacterial Genetics Course Students"/>
            <consortium name="the Phage Hunters Integrating Research and Education Program"/>
            <person name="Hatfull G.F."/>
        </authorList>
    </citation>
    <scope>NUCLEOTIDE SEQUENCE [LARGE SCALE GENOMIC DNA]</scope>
</reference>
<protein>
    <submittedName>
        <fullName evidence="2">Uncharacterized protein</fullName>
    </submittedName>
</protein>